<accession>A0ABN1P4C1</accession>
<dbReference type="Proteomes" id="UP001501578">
    <property type="component" value="Unassembled WGS sequence"/>
</dbReference>
<gene>
    <name evidence="2" type="ORF">GCM10009560_22140</name>
</gene>
<dbReference type="EMBL" id="BAAAHQ010000008">
    <property type="protein sequence ID" value="GAA0922631.1"/>
    <property type="molecule type" value="Genomic_DNA"/>
</dbReference>
<keyword evidence="3" id="KW-1185">Reference proteome</keyword>
<proteinExistence type="predicted"/>
<dbReference type="Gene3D" id="1.25.10.10">
    <property type="entry name" value="Leucine-rich Repeat Variant"/>
    <property type="match status" value="2"/>
</dbReference>
<name>A0ABN1P4C1_9ACTN</name>
<protein>
    <recommendedName>
        <fullName evidence="4">Leucine rich repeat variant</fullName>
    </recommendedName>
</protein>
<evidence type="ECO:0008006" key="4">
    <source>
        <dbReference type="Google" id="ProtNLM"/>
    </source>
</evidence>
<evidence type="ECO:0000256" key="1">
    <source>
        <dbReference type="SAM" id="MobiDB-lite"/>
    </source>
</evidence>
<evidence type="ECO:0000313" key="2">
    <source>
        <dbReference type="EMBL" id="GAA0922631.1"/>
    </source>
</evidence>
<dbReference type="InterPro" id="IPR011989">
    <property type="entry name" value="ARM-like"/>
</dbReference>
<sequence length="271" mass="29014">MMSAALPARVRDRVALAADAGTGVEVLTLLAADRSPAVRRAVAGRAVPELLALLAADRDLRTREAVVTNPVCPAAVLTRMVADPHWSVRGEVPEHPNLDAEAAEAVLASPHVTLRTLLAGRKGIDAAIERRLAADPAAVVRGSVARFTSVPDVLAVLVEDPETMVRASAADNPRLTTGQRSRLVRDRRSEVRVAVVNSGGRFTDEESLLLARDRSVEVRWWLATSSTVPGHILRILLSDADEGVVCQAQAAMRRSHGRNGRKSPTDLAQQP</sequence>
<dbReference type="SUPFAM" id="SSF48371">
    <property type="entry name" value="ARM repeat"/>
    <property type="match status" value="2"/>
</dbReference>
<reference evidence="2 3" key="1">
    <citation type="journal article" date="2019" name="Int. J. Syst. Evol. Microbiol.">
        <title>The Global Catalogue of Microorganisms (GCM) 10K type strain sequencing project: providing services to taxonomists for standard genome sequencing and annotation.</title>
        <authorList>
            <consortium name="The Broad Institute Genomics Platform"/>
            <consortium name="The Broad Institute Genome Sequencing Center for Infectious Disease"/>
            <person name="Wu L."/>
            <person name="Ma J."/>
        </authorList>
    </citation>
    <scope>NUCLEOTIDE SEQUENCE [LARGE SCALE GENOMIC DNA]</scope>
    <source>
        <strain evidence="2 3">JCM 11136</strain>
    </source>
</reference>
<comment type="caution">
    <text evidence="2">The sequence shown here is derived from an EMBL/GenBank/DDBJ whole genome shotgun (WGS) entry which is preliminary data.</text>
</comment>
<evidence type="ECO:0000313" key="3">
    <source>
        <dbReference type="Proteomes" id="UP001501578"/>
    </source>
</evidence>
<feature type="region of interest" description="Disordered" evidence="1">
    <location>
        <begin position="251"/>
        <end position="271"/>
    </location>
</feature>
<dbReference type="InterPro" id="IPR016024">
    <property type="entry name" value="ARM-type_fold"/>
</dbReference>
<organism evidence="2 3">
    <name type="scientific">Nonomuraea longicatena</name>
    <dbReference type="NCBI Taxonomy" id="83682"/>
    <lineage>
        <taxon>Bacteria</taxon>
        <taxon>Bacillati</taxon>
        <taxon>Actinomycetota</taxon>
        <taxon>Actinomycetes</taxon>
        <taxon>Streptosporangiales</taxon>
        <taxon>Streptosporangiaceae</taxon>
        <taxon>Nonomuraea</taxon>
    </lineage>
</organism>